<dbReference type="EMBL" id="PFHJ01000017">
    <property type="protein sequence ID" value="PIW91447.1"/>
    <property type="molecule type" value="Genomic_DNA"/>
</dbReference>
<comment type="caution">
    <text evidence="11">The sequence shown here is derived from an EMBL/GenBank/DDBJ whole genome shotgun (WGS) entry which is preliminary data.</text>
</comment>
<dbReference type="InterPro" id="IPR003256">
    <property type="entry name" value="Ribosomal_uL24"/>
</dbReference>
<keyword evidence="5 8" id="KW-0687">Ribonucleoprotein</keyword>
<dbReference type="CDD" id="cd06089">
    <property type="entry name" value="KOW_RPL26"/>
    <property type="match status" value="1"/>
</dbReference>
<keyword evidence="3 8" id="KW-0694">RNA-binding</keyword>
<dbReference type="FunFam" id="2.30.30.30:FF:000004">
    <property type="entry name" value="50S ribosomal protein L24"/>
    <property type="match status" value="1"/>
</dbReference>
<dbReference type="InterPro" id="IPR014722">
    <property type="entry name" value="Rib_uL2_dom2"/>
</dbReference>
<keyword evidence="4 8" id="KW-0689">Ribosomal protein</keyword>
<proteinExistence type="inferred from homology"/>
<keyword evidence="2 8" id="KW-0699">rRNA-binding</keyword>
<dbReference type="InterPro" id="IPR057264">
    <property type="entry name" value="Ribosomal_uL24_C"/>
</dbReference>
<evidence type="ECO:0000256" key="3">
    <source>
        <dbReference type="ARBA" id="ARBA00022884"/>
    </source>
</evidence>
<feature type="domain" description="KOW" evidence="10">
    <location>
        <begin position="2"/>
        <end position="29"/>
    </location>
</feature>
<evidence type="ECO:0000256" key="2">
    <source>
        <dbReference type="ARBA" id="ARBA00022730"/>
    </source>
</evidence>
<organism evidence="11 12">
    <name type="scientific">Candidatus Nealsonbacteria bacterium CG_4_8_14_3_um_filter_37_36</name>
    <dbReference type="NCBI Taxonomy" id="1974688"/>
    <lineage>
        <taxon>Bacteria</taxon>
        <taxon>Candidatus Nealsoniibacteriota</taxon>
    </lineage>
</organism>
<dbReference type="Proteomes" id="UP000236840">
    <property type="component" value="Unassembled WGS sequence"/>
</dbReference>
<dbReference type="PROSITE" id="PS01108">
    <property type="entry name" value="RIBOSOMAL_L24"/>
    <property type="match status" value="1"/>
</dbReference>
<evidence type="ECO:0000256" key="7">
    <source>
        <dbReference type="ARBA" id="ARBA00058688"/>
    </source>
</evidence>
<dbReference type="SUPFAM" id="SSF50104">
    <property type="entry name" value="Translation proteins SH3-like domain"/>
    <property type="match status" value="1"/>
</dbReference>
<evidence type="ECO:0000256" key="4">
    <source>
        <dbReference type="ARBA" id="ARBA00022980"/>
    </source>
</evidence>
<evidence type="ECO:0000313" key="11">
    <source>
        <dbReference type="EMBL" id="PIW91447.1"/>
    </source>
</evidence>
<evidence type="ECO:0000313" key="12">
    <source>
        <dbReference type="Proteomes" id="UP000236840"/>
    </source>
</evidence>
<dbReference type="InterPro" id="IPR041988">
    <property type="entry name" value="Ribosomal_uL24_KOW"/>
</dbReference>
<name>A0A2H9N1G3_9BACT</name>
<dbReference type="Gene3D" id="2.30.30.30">
    <property type="match status" value="1"/>
</dbReference>
<dbReference type="GO" id="GO:0005840">
    <property type="term" value="C:ribosome"/>
    <property type="evidence" value="ECO:0007669"/>
    <property type="project" value="UniProtKB-KW"/>
</dbReference>
<dbReference type="InterPro" id="IPR005825">
    <property type="entry name" value="Ribosomal_uL24_CS"/>
</dbReference>
<comment type="subunit">
    <text evidence="8">Part of the 50S ribosomal subunit.</text>
</comment>
<evidence type="ECO:0000256" key="6">
    <source>
        <dbReference type="ARBA" id="ARBA00035206"/>
    </source>
</evidence>
<evidence type="ECO:0000256" key="1">
    <source>
        <dbReference type="ARBA" id="ARBA00010618"/>
    </source>
</evidence>
<protein>
    <recommendedName>
        <fullName evidence="6 8">Large ribosomal subunit protein uL24</fullName>
    </recommendedName>
</protein>
<reference evidence="12" key="1">
    <citation type="submission" date="2017-09" db="EMBL/GenBank/DDBJ databases">
        <title>Depth-based differentiation of microbial function through sediment-hosted aquifers and enrichment of novel symbionts in the deep terrestrial subsurface.</title>
        <authorList>
            <person name="Probst A.J."/>
            <person name="Ladd B."/>
            <person name="Jarett J.K."/>
            <person name="Geller-Mcgrath D.E."/>
            <person name="Sieber C.M.K."/>
            <person name="Emerson J.B."/>
            <person name="Anantharaman K."/>
            <person name="Thomas B.C."/>
            <person name="Malmstrom R."/>
            <person name="Stieglmeier M."/>
            <person name="Klingl A."/>
            <person name="Woyke T."/>
            <person name="Ryan C.M."/>
            <person name="Banfield J.F."/>
        </authorList>
    </citation>
    <scope>NUCLEOTIDE SEQUENCE [LARGE SCALE GENOMIC DNA]</scope>
</reference>
<comment type="function">
    <text evidence="7 8">One of the proteins that surrounds the polypeptide exit tunnel on the outside of the subunit.</text>
</comment>
<dbReference type="GO" id="GO:1990904">
    <property type="term" value="C:ribonucleoprotein complex"/>
    <property type="evidence" value="ECO:0007669"/>
    <property type="project" value="UniProtKB-KW"/>
</dbReference>
<dbReference type="Pfam" id="PF17136">
    <property type="entry name" value="ribosomal_L24"/>
    <property type="match status" value="1"/>
</dbReference>
<dbReference type="GO" id="GO:0006412">
    <property type="term" value="P:translation"/>
    <property type="evidence" value="ECO:0007669"/>
    <property type="project" value="UniProtKB-UniRule"/>
</dbReference>
<evidence type="ECO:0000256" key="5">
    <source>
        <dbReference type="ARBA" id="ARBA00023274"/>
    </source>
</evidence>
<comment type="similarity">
    <text evidence="1 8 9">Belongs to the universal ribosomal protein uL24 family.</text>
</comment>
<dbReference type="InterPro" id="IPR008991">
    <property type="entry name" value="Translation_prot_SH3-like_sf"/>
</dbReference>
<dbReference type="GO" id="GO:0003735">
    <property type="term" value="F:structural constituent of ribosome"/>
    <property type="evidence" value="ECO:0007669"/>
    <property type="project" value="InterPro"/>
</dbReference>
<comment type="function">
    <text evidence="8">One of two assembly initiator proteins, it binds directly to the 5'-end of the 23S rRNA, where it nucleates assembly of the 50S subunit.</text>
</comment>
<dbReference type="HAMAP" id="MF_01326_B">
    <property type="entry name" value="Ribosomal_uL24_B"/>
    <property type="match status" value="1"/>
</dbReference>
<gene>
    <name evidence="8" type="primary">rplX</name>
    <name evidence="11" type="ORF">COZ90_00670</name>
</gene>
<dbReference type="SMART" id="SM00739">
    <property type="entry name" value="KOW"/>
    <property type="match status" value="1"/>
</dbReference>
<dbReference type="GO" id="GO:0019843">
    <property type="term" value="F:rRNA binding"/>
    <property type="evidence" value="ECO:0007669"/>
    <property type="project" value="UniProtKB-UniRule"/>
</dbReference>
<evidence type="ECO:0000256" key="8">
    <source>
        <dbReference type="HAMAP-Rule" id="MF_01326"/>
    </source>
</evidence>
<dbReference type="InterPro" id="IPR005824">
    <property type="entry name" value="KOW"/>
</dbReference>
<evidence type="ECO:0000259" key="10">
    <source>
        <dbReference type="SMART" id="SM00739"/>
    </source>
</evidence>
<dbReference type="PANTHER" id="PTHR12903">
    <property type="entry name" value="MITOCHONDRIAL RIBOSOMAL PROTEIN L24"/>
    <property type="match status" value="1"/>
</dbReference>
<sequence>MKIKKGDTVLIISGKDRGRKGKILKAFPKESKILVEGINLRKKHQRPRKTGEKGQIVTLPAPINISNTKLICPKCGKTARVGYKIVENKKYRICKKCGQEI</sequence>
<accession>A0A2H9N1G3</accession>
<dbReference type="Pfam" id="PF00467">
    <property type="entry name" value="KOW"/>
    <property type="match status" value="1"/>
</dbReference>
<dbReference type="NCBIfam" id="TIGR01079">
    <property type="entry name" value="rplX_bact"/>
    <property type="match status" value="1"/>
</dbReference>
<evidence type="ECO:0000256" key="9">
    <source>
        <dbReference type="RuleBase" id="RU003477"/>
    </source>
</evidence>
<dbReference type="AlphaFoldDB" id="A0A2H9N1G3"/>